<evidence type="ECO:0000313" key="4">
    <source>
        <dbReference type="Proteomes" id="UP000295399"/>
    </source>
</evidence>
<gene>
    <name evidence="3" type="ORF">EV659_11418</name>
</gene>
<feature type="domain" description="Tip attachment protein J" evidence="1">
    <location>
        <begin position="239"/>
        <end position="404"/>
    </location>
</feature>
<dbReference type="InParanoid" id="A0A4R2P6B5"/>
<dbReference type="EMBL" id="SLXO01000014">
    <property type="protein sequence ID" value="TCP30429.1"/>
    <property type="molecule type" value="Genomic_DNA"/>
</dbReference>
<proteinExistence type="predicted"/>
<dbReference type="OrthoDB" id="8445115at2"/>
<name>A0A4R2P6B5_RHOSA</name>
<sequence>MASLLFAVGGAKVAGPIGALVGSLVGSRIDAALFGPGTQSQEGPRLDDLTVQASTYGQPVPRLYGTNRVTGNVIWSSGLKETATTETQGGKGMGAPKTETTRYTYHVDCAIALGQGPILALRRIWADSKLFREADGLQKQAADLRLYPGSQDQEPDPVLQAALGPDNTPAFRGLAYVVFEGLDLTDFGNRIPNFSFEVVAGDTQTVATVIEDLLGEVGLPYLDAARTDRLDLPGYVLARPTTPRSALDPLRAAWFFDMAEIEGVLEIFPADGPPVARVPRGHLAAHPYGSDRPQTYEIRRTADLELPRQVTVQHLDPERDYQVNTQRSRRSTLNSTADITLDLPVAIPADTAKTTAERMLAVAWQRRDSVTLHLPLGYLHVTEPGMKLVVDLEPGQRRTVRVIRKEVRLPGSIRVECEADGAGAPVRPARAGSAPVPQQAVLLPGPTVVHLLDLPLLRDADDAPGFYVAANGAAPGWRGASLLRSLDGGMNYQPFATTPTGAVIGTTDEALAPGPADYWDRRAEVTVSLLDPEHSLASVTEADVLTGANAAVIGDELVQFATADLVAPGQYRLSGFLRGRKGTEAAIAGHQPGEPFVLLTGGGIQRVTMAVAELGIERAYKAASVGTLVSDATPLAFTWTGRSGRPLAPVHVQARRDGDDLIWSWIRRTRLDAPWLDGVDAPLGEGAEAYEVDILDDQGAVVRTLRVTRPTATYTGADQLADFGALRDTMTLRVHQLSARFGRGLPAEGRI</sequence>
<dbReference type="InterPro" id="IPR032876">
    <property type="entry name" value="J_dom"/>
</dbReference>
<dbReference type="Pfam" id="PF13550">
    <property type="entry name" value="Phage-tail_3"/>
    <property type="match status" value="1"/>
</dbReference>
<evidence type="ECO:0000313" key="3">
    <source>
        <dbReference type="EMBL" id="TCP30429.1"/>
    </source>
</evidence>
<accession>A0A4R2P6B5</accession>
<dbReference type="Pfam" id="PF23666">
    <property type="entry name" value="Rcc01698_C"/>
    <property type="match status" value="1"/>
</dbReference>
<comment type="caution">
    <text evidence="3">The sequence shown here is derived from an EMBL/GenBank/DDBJ whole genome shotgun (WGS) entry which is preliminary data.</text>
</comment>
<evidence type="ECO:0000259" key="1">
    <source>
        <dbReference type="Pfam" id="PF13550"/>
    </source>
</evidence>
<organism evidence="3 4">
    <name type="scientific">Rhodothalassium salexigens DSM 2132</name>
    <dbReference type="NCBI Taxonomy" id="1188247"/>
    <lineage>
        <taxon>Bacteria</taxon>
        <taxon>Pseudomonadati</taxon>
        <taxon>Pseudomonadota</taxon>
        <taxon>Alphaproteobacteria</taxon>
        <taxon>Rhodothalassiales</taxon>
        <taxon>Rhodothalassiaceae</taxon>
        <taxon>Rhodothalassium</taxon>
    </lineage>
</organism>
<feature type="domain" description="Rcc01698-like C-terminal" evidence="2">
    <location>
        <begin position="502"/>
        <end position="597"/>
    </location>
</feature>
<keyword evidence="4" id="KW-1185">Reference proteome</keyword>
<dbReference type="InterPro" id="IPR056490">
    <property type="entry name" value="Rcc01698_C"/>
</dbReference>
<evidence type="ECO:0000259" key="2">
    <source>
        <dbReference type="Pfam" id="PF23666"/>
    </source>
</evidence>
<reference evidence="3 4" key="1">
    <citation type="submission" date="2019-03" db="EMBL/GenBank/DDBJ databases">
        <title>Genomic Encyclopedia of Type Strains, Phase IV (KMG-IV): sequencing the most valuable type-strain genomes for metagenomic binning, comparative biology and taxonomic classification.</title>
        <authorList>
            <person name="Goeker M."/>
        </authorList>
    </citation>
    <scope>NUCLEOTIDE SEQUENCE [LARGE SCALE GENOMIC DNA]</scope>
    <source>
        <strain evidence="3 4">DSM 2132</strain>
    </source>
</reference>
<protein>
    <submittedName>
        <fullName evidence="3">Putative tail protein</fullName>
    </submittedName>
</protein>
<dbReference type="Proteomes" id="UP000295399">
    <property type="component" value="Unassembled WGS sequence"/>
</dbReference>
<dbReference type="AlphaFoldDB" id="A0A4R2P6B5"/>